<dbReference type="GO" id="GO:0016491">
    <property type="term" value="F:oxidoreductase activity"/>
    <property type="evidence" value="ECO:0007669"/>
    <property type="project" value="UniProtKB-KW"/>
</dbReference>
<accession>A0ABV3SPF4</accession>
<keyword evidence="2" id="KW-0560">Oxidoreductase</keyword>
<keyword evidence="3" id="KW-1185">Reference proteome</keyword>
<sequence>MNLLHVVICSTRPGRIGPAVARWFGQFATENSTFDVRLADLADFALPVFDEPNHPKLGAYVHDHTKAWSASVAAADAFVFVMPEYNAGPSPAFVNALCYLHKEWHHKPCGFVSYGGVSGGLRAVQLCKQIVTTLKLVPLIEGVPIPTVAERLDAEGRFVSNPLIDASARAMLPELERWSQALKPMRASGSEGQATR</sequence>
<evidence type="ECO:0000259" key="1">
    <source>
        <dbReference type="Pfam" id="PF03358"/>
    </source>
</evidence>
<dbReference type="InterPro" id="IPR005025">
    <property type="entry name" value="FMN_Rdtase-like_dom"/>
</dbReference>
<dbReference type="SUPFAM" id="SSF52218">
    <property type="entry name" value="Flavoproteins"/>
    <property type="match status" value="1"/>
</dbReference>
<evidence type="ECO:0000313" key="2">
    <source>
        <dbReference type="EMBL" id="MEX0407435.1"/>
    </source>
</evidence>
<name>A0ABV3SPF4_9HYPH</name>
<comment type="caution">
    <text evidence="2">The sequence shown here is derived from an EMBL/GenBank/DDBJ whole genome shotgun (WGS) entry which is preliminary data.</text>
</comment>
<dbReference type="RefSeq" id="WP_367955316.1">
    <property type="nucleotide sequence ID" value="NZ_JBDPGJ010000004.1"/>
</dbReference>
<dbReference type="Pfam" id="PF03358">
    <property type="entry name" value="FMN_red"/>
    <property type="match status" value="1"/>
</dbReference>
<dbReference type="EMBL" id="JBDPGJ010000004">
    <property type="protein sequence ID" value="MEX0407435.1"/>
    <property type="molecule type" value="Genomic_DNA"/>
</dbReference>
<feature type="domain" description="NADPH-dependent FMN reductase-like" evidence="1">
    <location>
        <begin position="5"/>
        <end position="141"/>
    </location>
</feature>
<evidence type="ECO:0000313" key="3">
    <source>
        <dbReference type="Proteomes" id="UP001556692"/>
    </source>
</evidence>
<organism evidence="2 3">
    <name type="scientific">Aquibium pacificus</name>
    <dbReference type="NCBI Taxonomy" id="3153579"/>
    <lineage>
        <taxon>Bacteria</taxon>
        <taxon>Pseudomonadati</taxon>
        <taxon>Pseudomonadota</taxon>
        <taxon>Alphaproteobacteria</taxon>
        <taxon>Hyphomicrobiales</taxon>
        <taxon>Phyllobacteriaceae</taxon>
        <taxon>Aquibium</taxon>
    </lineage>
</organism>
<dbReference type="PANTHER" id="PTHR30543">
    <property type="entry name" value="CHROMATE REDUCTASE"/>
    <property type="match status" value="1"/>
</dbReference>
<dbReference type="InterPro" id="IPR050712">
    <property type="entry name" value="NAD(P)H-dep_reductase"/>
</dbReference>
<proteinExistence type="predicted"/>
<dbReference type="PANTHER" id="PTHR30543:SF21">
    <property type="entry name" value="NAD(P)H-DEPENDENT FMN REDUCTASE LOT6"/>
    <property type="match status" value="1"/>
</dbReference>
<gene>
    <name evidence="2" type="ORF">ABGN05_17385</name>
</gene>
<dbReference type="InterPro" id="IPR029039">
    <property type="entry name" value="Flavoprotein-like_sf"/>
</dbReference>
<dbReference type="Proteomes" id="UP001556692">
    <property type="component" value="Unassembled WGS sequence"/>
</dbReference>
<protein>
    <submittedName>
        <fullName evidence="2">NAD(P)H-dependent oxidoreductase</fullName>
        <ecNumber evidence="2">1.-.-.-</ecNumber>
    </submittedName>
</protein>
<dbReference type="EC" id="1.-.-.-" evidence="2"/>
<dbReference type="Gene3D" id="3.40.50.360">
    <property type="match status" value="1"/>
</dbReference>
<reference evidence="2 3" key="1">
    <citation type="submission" date="2024-05" db="EMBL/GenBank/DDBJ databases">
        <authorList>
            <person name="Jiang F."/>
        </authorList>
    </citation>
    <scope>NUCLEOTIDE SEQUENCE [LARGE SCALE GENOMIC DNA]</scope>
    <source>
        <strain evidence="2 3">LZ166</strain>
    </source>
</reference>